<dbReference type="EMBL" id="OU899035">
    <property type="protein sequence ID" value="CAH1721210.1"/>
    <property type="molecule type" value="Genomic_DNA"/>
</dbReference>
<dbReference type="PANTHER" id="PTHR23412:SF17">
    <property type="entry name" value="OTOANCORIN"/>
    <property type="match status" value="1"/>
</dbReference>
<dbReference type="AlphaFoldDB" id="A0A9P0NDP0"/>
<keyword evidence="1" id="KW-0732">Signal</keyword>
<evidence type="ECO:0000313" key="4">
    <source>
        <dbReference type="Proteomes" id="UP001154329"/>
    </source>
</evidence>
<sequence>MNAYKTRLVLCSVQFSNTMSPRWAYLLISFLSVVHKDLAKLRCDGDSLIKKNGKLSKEDIDDLISIDNQSQIKMCLVVLGKNPLETGIAELLWRDLVKVYKTADDIPEDELQLLGWISAGIPAPDFMNLSLTDIDTIASFGKWRNYSREQLMSLKQAIEDQWSYKGPSDLSNYDLAALGQVLCAFNKSYIAAIKPMAYKAAAADISNLVNCPQEIVKEFALLATSRDAFGDPSGWTAIQIALIGCVIDGLDSVRDIQPDAFEGLSASNMQCLSNNVLQAMSIEQISHLSLSAVNALTYAQRSSLDREQIKAIQETANTLGAVLNDGRSTSHTTWSTMTLVTYLQLPTLIISSCCRL</sequence>
<name>A0A9P0NDP0_APHGO</name>
<reference evidence="3" key="2">
    <citation type="submission" date="2022-10" db="EMBL/GenBank/DDBJ databases">
        <authorList>
            <consortium name="ENA_rothamsted_submissions"/>
            <consortium name="culmorum"/>
            <person name="King R."/>
        </authorList>
    </citation>
    <scope>NUCLEOTIDE SEQUENCE</scope>
</reference>
<protein>
    <submittedName>
        <fullName evidence="3">Uncharacterized protein</fullName>
    </submittedName>
</protein>
<evidence type="ECO:0000256" key="2">
    <source>
        <dbReference type="ARBA" id="ARBA00023180"/>
    </source>
</evidence>
<evidence type="ECO:0000256" key="1">
    <source>
        <dbReference type="ARBA" id="ARBA00022729"/>
    </source>
</evidence>
<dbReference type="Proteomes" id="UP001154329">
    <property type="component" value="Chromosome 2"/>
</dbReference>
<dbReference type="GO" id="GO:0007160">
    <property type="term" value="P:cell-matrix adhesion"/>
    <property type="evidence" value="ECO:0007669"/>
    <property type="project" value="TreeGrafter"/>
</dbReference>
<dbReference type="PANTHER" id="PTHR23412">
    <property type="entry name" value="STEREOCILIN RELATED"/>
    <property type="match status" value="1"/>
</dbReference>
<dbReference type="InterPro" id="IPR026664">
    <property type="entry name" value="Stereocilin-rel"/>
</dbReference>
<accession>A0A9P0NDP0</accession>
<dbReference type="GO" id="GO:0009986">
    <property type="term" value="C:cell surface"/>
    <property type="evidence" value="ECO:0007669"/>
    <property type="project" value="TreeGrafter"/>
</dbReference>
<organism evidence="3 4">
    <name type="scientific">Aphis gossypii</name>
    <name type="common">Cotton aphid</name>
    <dbReference type="NCBI Taxonomy" id="80765"/>
    <lineage>
        <taxon>Eukaryota</taxon>
        <taxon>Metazoa</taxon>
        <taxon>Ecdysozoa</taxon>
        <taxon>Arthropoda</taxon>
        <taxon>Hexapoda</taxon>
        <taxon>Insecta</taxon>
        <taxon>Pterygota</taxon>
        <taxon>Neoptera</taxon>
        <taxon>Paraneoptera</taxon>
        <taxon>Hemiptera</taxon>
        <taxon>Sternorrhyncha</taxon>
        <taxon>Aphidomorpha</taxon>
        <taxon>Aphidoidea</taxon>
        <taxon>Aphididae</taxon>
        <taxon>Aphidini</taxon>
        <taxon>Aphis</taxon>
        <taxon>Aphis</taxon>
    </lineage>
</organism>
<proteinExistence type="predicted"/>
<gene>
    <name evidence="3" type="ORF">APHIGO_LOCUS4304</name>
</gene>
<keyword evidence="2" id="KW-0325">Glycoprotein</keyword>
<keyword evidence="4" id="KW-1185">Reference proteome</keyword>
<reference evidence="3" key="1">
    <citation type="submission" date="2022-02" db="EMBL/GenBank/DDBJ databases">
        <authorList>
            <person name="King R."/>
        </authorList>
    </citation>
    <scope>NUCLEOTIDE SEQUENCE</scope>
</reference>
<evidence type="ECO:0000313" key="3">
    <source>
        <dbReference type="EMBL" id="CAH1721210.1"/>
    </source>
</evidence>